<feature type="compositionally biased region" description="Low complexity" evidence="4">
    <location>
        <begin position="1608"/>
        <end position="1624"/>
    </location>
</feature>
<feature type="compositionally biased region" description="Polar residues" evidence="4">
    <location>
        <begin position="1131"/>
        <end position="1141"/>
    </location>
</feature>
<keyword evidence="2" id="KW-0879">Wnt signaling pathway</keyword>
<feature type="region of interest" description="Disordered" evidence="4">
    <location>
        <begin position="949"/>
        <end position="1067"/>
    </location>
</feature>
<feature type="compositionally biased region" description="Low complexity" evidence="4">
    <location>
        <begin position="1738"/>
        <end position="1754"/>
    </location>
</feature>
<feature type="region of interest" description="Disordered" evidence="4">
    <location>
        <begin position="1089"/>
        <end position="1147"/>
    </location>
</feature>
<feature type="compositionally biased region" description="Low complexity" evidence="4">
    <location>
        <begin position="1658"/>
        <end position="1671"/>
    </location>
</feature>
<feature type="region of interest" description="Disordered" evidence="4">
    <location>
        <begin position="67"/>
        <end position="286"/>
    </location>
</feature>
<feature type="compositionally biased region" description="Low complexity" evidence="4">
    <location>
        <begin position="3038"/>
        <end position="3051"/>
    </location>
</feature>
<feature type="compositionally biased region" description="Polar residues" evidence="4">
    <location>
        <begin position="2945"/>
        <end position="2971"/>
    </location>
</feature>
<feature type="compositionally biased region" description="Basic and acidic residues" evidence="4">
    <location>
        <begin position="1672"/>
        <end position="1681"/>
    </location>
</feature>
<feature type="region of interest" description="Disordered" evidence="4">
    <location>
        <begin position="2428"/>
        <end position="2453"/>
    </location>
</feature>
<feature type="compositionally biased region" description="Basic and acidic residues" evidence="4">
    <location>
        <begin position="989"/>
        <end position="1020"/>
    </location>
</feature>
<feature type="region of interest" description="Disordered" evidence="4">
    <location>
        <begin position="1455"/>
        <end position="1491"/>
    </location>
</feature>
<evidence type="ECO:0000256" key="3">
    <source>
        <dbReference type="PROSITE-ProRule" id="PRU00259"/>
    </source>
</evidence>
<organism evidence="5 6">
    <name type="scientific">Loxostege sticticalis</name>
    <name type="common">Beet webworm moth</name>
    <dbReference type="NCBI Taxonomy" id="481309"/>
    <lineage>
        <taxon>Eukaryota</taxon>
        <taxon>Metazoa</taxon>
        <taxon>Ecdysozoa</taxon>
        <taxon>Arthropoda</taxon>
        <taxon>Hexapoda</taxon>
        <taxon>Insecta</taxon>
        <taxon>Pterygota</taxon>
        <taxon>Neoptera</taxon>
        <taxon>Endopterygota</taxon>
        <taxon>Lepidoptera</taxon>
        <taxon>Glossata</taxon>
        <taxon>Ditrysia</taxon>
        <taxon>Pyraloidea</taxon>
        <taxon>Crambidae</taxon>
        <taxon>Pyraustinae</taxon>
        <taxon>Loxostege</taxon>
    </lineage>
</organism>
<evidence type="ECO:0008006" key="7">
    <source>
        <dbReference type="Google" id="ProtNLM"/>
    </source>
</evidence>
<feature type="repeat" description="ARM" evidence="3">
    <location>
        <begin position="391"/>
        <end position="419"/>
    </location>
</feature>
<feature type="region of interest" description="Disordered" evidence="4">
    <location>
        <begin position="2022"/>
        <end position="2091"/>
    </location>
</feature>
<feature type="compositionally biased region" description="Polar residues" evidence="4">
    <location>
        <begin position="1401"/>
        <end position="1416"/>
    </location>
</feature>
<dbReference type="PANTHER" id="PTHR12607">
    <property type="entry name" value="ADENOMATOUS POLYPOSIS COLI PROTEIN FAMILY"/>
    <property type="match status" value="1"/>
</dbReference>
<dbReference type="GO" id="GO:0071944">
    <property type="term" value="C:cell periphery"/>
    <property type="evidence" value="ECO:0007669"/>
    <property type="project" value="UniProtKB-ARBA"/>
</dbReference>
<feature type="compositionally biased region" description="Low complexity" evidence="4">
    <location>
        <begin position="2972"/>
        <end position="2985"/>
    </location>
</feature>
<feature type="region of interest" description="Disordered" evidence="4">
    <location>
        <begin position="2106"/>
        <end position="2127"/>
    </location>
</feature>
<dbReference type="InterPro" id="IPR026818">
    <property type="entry name" value="Apc_fam"/>
</dbReference>
<dbReference type="FunFam" id="1.25.10.10:FF:000305">
    <property type="entry name" value="Adenomatous polyposis coli"/>
    <property type="match status" value="1"/>
</dbReference>
<reference evidence="5 6" key="1">
    <citation type="submission" date="2024-06" db="EMBL/GenBank/DDBJ databases">
        <title>A chromosome-level genome assembly of beet webworm, Loxostege sticticalis.</title>
        <authorList>
            <person name="Zhang Y."/>
        </authorList>
    </citation>
    <scope>NUCLEOTIDE SEQUENCE [LARGE SCALE GENOMIC DNA]</scope>
    <source>
        <strain evidence="5">AQ028</strain>
        <tissue evidence="5">Male pupae</tissue>
    </source>
</reference>
<feature type="compositionally biased region" description="Basic and acidic residues" evidence="4">
    <location>
        <begin position="2999"/>
        <end position="3026"/>
    </location>
</feature>
<evidence type="ECO:0000256" key="4">
    <source>
        <dbReference type="SAM" id="MobiDB-lite"/>
    </source>
</evidence>
<feature type="region of interest" description="Disordered" evidence="4">
    <location>
        <begin position="2694"/>
        <end position="3099"/>
    </location>
</feature>
<dbReference type="Pfam" id="PF05972">
    <property type="entry name" value="APC_15aa"/>
    <property type="match status" value="1"/>
</dbReference>
<comment type="similarity">
    <text evidence="1">Belongs to the adenomatous polyposis coli (APC) family.</text>
</comment>
<feature type="compositionally biased region" description="Polar residues" evidence="4">
    <location>
        <begin position="2890"/>
        <end position="2918"/>
    </location>
</feature>
<feature type="region of interest" description="Disordered" evidence="4">
    <location>
        <begin position="879"/>
        <end position="909"/>
    </location>
</feature>
<feature type="compositionally biased region" description="Low complexity" evidence="4">
    <location>
        <begin position="1838"/>
        <end position="1855"/>
    </location>
</feature>
<feature type="compositionally biased region" description="Polar residues" evidence="4">
    <location>
        <begin position="111"/>
        <end position="137"/>
    </location>
</feature>
<dbReference type="PROSITE" id="PS50176">
    <property type="entry name" value="ARM_REPEAT"/>
    <property type="match status" value="1"/>
</dbReference>
<feature type="compositionally biased region" description="Basic and acidic residues" evidence="4">
    <location>
        <begin position="1625"/>
        <end position="1634"/>
    </location>
</feature>
<evidence type="ECO:0000313" key="5">
    <source>
        <dbReference type="EMBL" id="KAL0831752.1"/>
    </source>
</evidence>
<comment type="caution">
    <text evidence="5">The sequence shown here is derived from an EMBL/GenBank/DDBJ whole genome shotgun (WGS) entry which is preliminary data.</text>
</comment>
<feature type="region of interest" description="Disordered" evidence="4">
    <location>
        <begin position="1362"/>
        <end position="1416"/>
    </location>
</feature>
<feature type="compositionally biased region" description="Basic and acidic residues" evidence="4">
    <location>
        <begin position="1104"/>
        <end position="1129"/>
    </location>
</feature>
<dbReference type="InterPro" id="IPR016024">
    <property type="entry name" value="ARM-type_fold"/>
</dbReference>
<feature type="compositionally biased region" description="Low complexity" evidence="4">
    <location>
        <begin position="325"/>
        <end position="337"/>
    </location>
</feature>
<evidence type="ECO:0000256" key="2">
    <source>
        <dbReference type="ARBA" id="ARBA00022687"/>
    </source>
</evidence>
<dbReference type="Pfam" id="PF18797">
    <property type="entry name" value="APC_rep"/>
    <property type="match status" value="1"/>
</dbReference>
<feature type="region of interest" description="Disordered" evidence="4">
    <location>
        <begin position="324"/>
        <end position="343"/>
    </location>
</feature>
<feature type="region of interest" description="Disordered" evidence="4">
    <location>
        <begin position="1806"/>
        <end position="1877"/>
    </location>
</feature>
<dbReference type="GO" id="GO:0005737">
    <property type="term" value="C:cytoplasm"/>
    <property type="evidence" value="ECO:0007669"/>
    <property type="project" value="UniProtKB-ARBA"/>
</dbReference>
<feature type="compositionally biased region" description="Polar residues" evidence="4">
    <location>
        <begin position="963"/>
        <end position="973"/>
    </location>
</feature>
<evidence type="ECO:0000256" key="1">
    <source>
        <dbReference type="ARBA" id="ARBA00009051"/>
    </source>
</evidence>
<feature type="compositionally biased region" description="Pro residues" evidence="4">
    <location>
        <begin position="1308"/>
        <end position="1321"/>
    </location>
</feature>
<feature type="compositionally biased region" description="Polar residues" evidence="4">
    <location>
        <begin position="1812"/>
        <end position="1825"/>
    </location>
</feature>
<feature type="compositionally biased region" description="Basic and acidic residues" evidence="4">
    <location>
        <begin position="191"/>
        <end position="200"/>
    </location>
</feature>
<feature type="compositionally biased region" description="Basic and acidic residues" evidence="4">
    <location>
        <begin position="2743"/>
        <end position="2762"/>
    </location>
</feature>
<accession>A0ABD0T3X3</accession>
<feature type="compositionally biased region" description="Basic and acidic residues" evidence="4">
    <location>
        <begin position="1708"/>
        <end position="1728"/>
    </location>
</feature>
<dbReference type="InterPro" id="IPR009240">
    <property type="entry name" value="APC_15aa_rpt"/>
</dbReference>
<feature type="compositionally biased region" description="Basic and acidic residues" evidence="4">
    <location>
        <begin position="1362"/>
        <end position="1372"/>
    </location>
</feature>
<feature type="compositionally biased region" description="Basic and acidic residues" evidence="4">
    <location>
        <begin position="2444"/>
        <end position="2453"/>
    </location>
</feature>
<dbReference type="GO" id="GO:0016055">
    <property type="term" value="P:Wnt signaling pathway"/>
    <property type="evidence" value="ECO:0007669"/>
    <property type="project" value="UniProtKB-KW"/>
</dbReference>
<sequence>MSSRDYYKVTYTSKDSDRPKMSTLDCVLDNDTEFNANQFTLYDDFTTDLRMNFNPIRNNFQELARKEARRRIGDPNDSGVDMENGNPLDEVTASNDSDLLENEVMVDPWSSMDSSNSPLTDSGPSASEDCTPSTSSEPRGPLDAASPLSPDSRRLQNPKDAKPSTKHVSKGTDKARSRDLTLELETLEPDPLPRRPHFLDEDYQPPSKSNIECRIPKPHFLDHSPSPDEFDERSDITNPNFLDDEVDGDDNLAQKKVGALPKRPAKPQTSTYSTHEDRPHRTSYRSTLHYGLESAARSSERDKRASQLYRGTWPGERDVWTGHDSSSVRSFSSNGSSDCPRPSSNLDNKMDCVFSLISLLSLSPENNADLSAPLLEMSRSVESCIAMRQAGCIPLLVQLIHSKVPRDTRDRAAKALRNIIHTQTDDKAGRREARVWRLLEQVREYCYVLEDVVESRKEGKEVIEDDATKHPSQSVAALMKLSFDEEHRHVVCQLGGLQALAALVSGDQAAHGSRTDDNTCLTMRKYAGMTLTNLTFGDGNNKSLLCSFKDFMLALVEQLESPNDDMRQVTAAVLRNLSWRADTNSKQVLREVGAVKGLTKAAMTCQKEATLKSVLSALWNLTAHCSMNKVALCSVDGALGFLVDMLSYNSPTKTLAIVENAGGIMRNVSSHIAVREDYRQILRERNCLSVLLQHLKSPSLTVVSNSCGTLWNLSARCPQDQEFLWDHGAVPMLRSLIHSKHKMIAMGSSAALKNLLNSKPGKTHIISLDTTARSMNLPALPTLGARKQKALEQELDQNLAETCDNIEPATSPTTSNRDEKNLFTATERTIAMNLERHRMTSSSPLMGTLTSQISLSHSAHLASYLSCSNTLLKGALVTRSATGGSSDKVNRSDSKDSVTSTHSDSVFERVMRTGKVPVPTPRSKDLMKIETGSEAFKVASKPLAKDASYLRFPAQPPIPPPRSTTDMRTNFTESGYDVDQDSCDQPVDYSRKYSETKTTESEPLEKAKTSDTKKYSKKESPSTFGDYQETDLDQPTDYSLRYAEHQSETGSDLSEPPGPSDTIKHFATEGTPYETPIIFSTATSMSDLRVIGKDGKPKTPSTKENPEVMTHSDEKDTCSIEDPPRHDNDLAATTPQASMSESDQKRGVFDTKFSSGMISPEKPVNYCDEGTPGYFSRVSSLSSVGEPTEEDCLAKKNAMATINVEPSPEEPNTSSSAKDKEGSKAVTFAREPVSVAASGGGSPRFVQDTPLMFSRSSSLGSLPDCSHDDQGSVLSEFSRLPSGCISPSEIPDSPGHSAPASPPHERAPVPPEPSTPPPEPGQMPSVFEERVSRFVVEHTPAAFSTATSLSSLTIDMEPRDKTSLRLVDEHQQDPSVVPIDDQLESDSERDEIRDHVHHLPPSSSTPNAPYKGTQTPSDVCRVYFTEDTPAILSKAGSNSNLSVLSIDSAPSGLRPAALGASDTSPDVRHSGQSQLDAHDTSDSSNLSDAGDLLEECIQKGIAKVVKNKGPPSDVSSVPYTVRGDVYRSLPPYLRSSTETVKMSHEFARNIRDSRSCSSERGPGLESSPPPPLPPKASAVAPPRPPHSADLHLDGRRHAERGRRERPTLAHAESASSLSLDSFGSTDREIFEETVKAGLPDQHKAKKPTMPVPIPAVRDGSLSSLSNDSFGSTDKEVFERCVRAGMQRSHPRPRSAERREPRARRARHRDIDRDRRASADRALLRDVIERGAAAGPARLQQQQQHHQHQQLNQQQPATKNAHPPPAPRARAGRGGTARDNTGCDTLHTDTGQNQHCLDPNLGQDAGCDDPTGVSGQNLNPNVSDTGCDNPDDVSDQTKPSLAPDTPAADPLTPEAPVNTIGDTDIHSQETEHDVRVDDAVNLRVDNTDEGNDVAGLEANLDMDIGQDDAHSGHYSEDEDTLGESLGLEPKPTTGLDHSSLEIDQSNKMMSQSTDVRNAEETFKIHSDAYHSILQITEDEIATQSCKPQGRVEPFNYNVTDTSPTSKTNQFDDASDLLKMLEETGPSKSSLAPSIDPLSASRGSNECLAPRSANTTLESLPGDDLDRSNESYADVTDGSWSEPGSPKPFDTGTLTRKKKHELEWVDIGSGSKLPKPEEKSAADTWNDDTCPDDVTFPTISGSVHLISSIRSEVVDINTTLPDLLEKSEVNISLSRPDLTDKLGESHCEVEDSARMTLDDVAEPSFASLVDDGEHRFDSIISSAIEKEAARLAAQLKSSQFGMENSVTSLTSLDLDNVRPPSNLGSLLSLSASGQWEESAAQTTKKSQKSRKKSLPVAMMVKRALSNSMHQGSSEHLDSNPVSFLDNVKPPSEMENIDMEGSMVSVSSIVSEVEEMREKTPVVFDLKQPIQDFPLCSAYAVFQDLDQVNPPSLFDEMAESTIELEPTTAQQVYDDCVSNTLNVVTDIPSGSENCTPIPSDISSVESTPKRQRDPHYLTPKEKRYHSKDRYQTYTITDTVTESDVVLEVDEDFVTWTKSESDRSEEYITACSDSKSKRKVSAKQRRLEDRARYQTQTVNIQNIIAETSQAKMPDPHIESLKQRLAAKKTMKQKRIEDAERFRTRTLSEDIPPSPTFVTKDANFENVETTTGYDSLSSNELNHQLLLDERHRDDDVFSRDADSGHNEDDFELNSTQMQTYTKSFRNYLPVIESPAAVDMCVVNNLKNIEMTASYRRTMQAQAEKNQHPSSSDFASYEGDSNSEDRAQSESDQESPMSRPKPKIIKPNSRRDESLDSNESLDKEEAPKAIRGRKKALYVSPYRRSTPAAKKPAAAAPSKPTPKAIQAPKTASNVKAHASVKTPNRTPSTSKPPSANTSPKKSIPNRSPTKIAQQKPVSIPLSTPAKPLPLERQGTFTKEESTVPPKDLPVPDRKSTVTQYGKATSPTKPTASNTSPSRLPQLNRYSRPPATKAQTKPAPKAANKRPAETAMKNSPSNHSLQSNDSGKTVTLASRGSRQGSTSSVNSVQSSKNTKDVESKIASLWKRVEQTKKQPSKPDKRVWIESDKTETPKLIRSSTFEGQPKQSQVSSAQKQKSAIGIRVSQIPSLRPKSTPAKIGAPSTSTAKKPANTRVFARKQVNGQLNS</sequence>
<feature type="compositionally biased region" description="Basic and acidic residues" evidence="4">
    <location>
        <begin position="151"/>
        <end position="163"/>
    </location>
</feature>
<name>A0ABD0T3X3_LOXSC</name>
<dbReference type="Pfam" id="PF00514">
    <property type="entry name" value="Arm"/>
    <property type="match status" value="1"/>
</dbReference>
<feature type="compositionally biased region" description="Basic and acidic residues" evidence="4">
    <location>
        <begin position="1544"/>
        <end position="1554"/>
    </location>
</feature>
<dbReference type="InterPro" id="IPR000225">
    <property type="entry name" value="Armadillo"/>
</dbReference>
<protein>
    <recommendedName>
        <fullName evidence="7">Adenomatous polyposis coli protein</fullName>
    </recommendedName>
</protein>
<feature type="compositionally biased region" description="Polar residues" evidence="4">
    <location>
        <begin position="2815"/>
        <end position="2850"/>
    </location>
</feature>
<dbReference type="Proteomes" id="UP001549921">
    <property type="component" value="Unassembled WGS sequence"/>
</dbReference>
<feature type="compositionally biased region" description="Low complexity" evidence="4">
    <location>
        <begin position="2779"/>
        <end position="2798"/>
    </location>
</feature>
<dbReference type="Gene3D" id="1.25.10.10">
    <property type="entry name" value="Leucine-rich Repeat Variant"/>
    <property type="match status" value="1"/>
</dbReference>
<dbReference type="Pfam" id="PF05923">
    <property type="entry name" value="APC_r"/>
    <property type="match status" value="4"/>
</dbReference>
<dbReference type="InterPro" id="IPR011989">
    <property type="entry name" value="ARM-like"/>
</dbReference>
<feature type="compositionally biased region" description="Basic and acidic residues" evidence="4">
    <location>
        <begin position="1586"/>
        <end position="1607"/>
    </location>
</feature>
<feature type="compositionally biased region" description="Low complexity" evidence="4">
    <location>
        <begin position="2922"/>
        <end position="2935"/>
    </location>
</feature>
<dbReference type="EMBL" id="JBEDNZ010000011">
    <property type="protein sequence ID" value="KAL0831752.1"/>
    <property type="molecule type" value="Genomic_DNA"/>
</dbReference>
<dbReference type="InterPro" id="IPR009223">
    <property type="entry name" value="APC_rpt"/>
</dbReference>
<dbReference type="InterPro" id="IPR041257">
    <property type="entry name" value="APC_rep"/>
</dbReference>
<gene>
    <name evidence="5" type="ORF">ABMA28_001294</name>
</gene>
<feature type="compositionally biased region" description="Polar residues" evidence="4">
    <location>
        <begin position="2428"/>
        <end position="2443"/>
    </location>
</feature>
<feature type="region of interest" description="Disordered" evidence="4">
    <location>
        <begin position="1176"/>
        <end position="1329"/>
    </location>
</feature>
<evidence type="ECO:0000313" key="6">
    <source>
        <dbReference type="Proteomes" id="UP001549921"/>
    </source>
</evidence>
<feature type="region of interest" description="Disordered" evidence="4">
    <location>
        <begin position="1904"/>
        <end position="1934"/>
    </location>
</feature>
<feature type="compositionally biased region" description="Polar residues" evidence="4">
    <location>
        <begin position="2694"/>
        <end position="2708"/>
    </location>
</feature>
<dbReference type="PANTHER" id="PTHR12607:SF12">
    <property type="entry name" value="APC-LIKE, ISOFORM A-RELATED"/>
    <property type="match status" value="1"/>
</dbReference>
<feature type="region of interest" description="Disordered" evidence="4">
    <location>
        <begin position="1544"/>
        <end position="1785"/>
    </location>
</feature>
<feature type="compositionally biased region" description="Basic and acidic residues" evidence="4">
    <location>
        <begin position="170"/>
        <end position="181"/>
    </location>
</feature>
<proteinExistence type="inferred from homology"/>
<feature type="compositionally biased region" description="Basic and acidic residues" evidence="4">
    <location>
        <begin position="1862"/>
        <end position="1877"/>
    </location>
</feature>
<dbReference type="SMART" id="SM00185">
    <property type="entry name" value="ARM"/>
    <property type="match status" value="7"/>
</dbReference>
<dbReference type="SUPFAM" id="SSF48371">
    <property type="entry name" value="ARM repeat"/>
    <property type="match status" value="1"/>
</dbReference>